<proteinExistence type="predicted"/>
<feature type="non-terminal residue" evidence="2">
    <location>
        <position position="33"/>
    </location>
</feature>
<keyword evidence="1" id="KW-1133">Transmembrane helix</keyword>
<gene>
    <name evidence="2" type="ORF">S03H2_48311</name>
</gene>
<reference evidence="2" key="1">
    <citation type="journal article" date="2014" name="Front. Microbiol.">
        <title>High frequency of phylogenetically diverse reductive dehalogenase-homologous genes in deep subseafloor sedimentary metagenomes.</title>
        <authorList>
            <person name="Kawai M."/>
            <person name="Futagami T."/>
            <person name="Toyoda A."/>
            <person name="Takaki Y."/>
            <person name="Nishi S."/>
            <person name="Hori S."/>
            <person name="Arai W."/>
            <person name="Tsubouchi T."/>
            <person name="Morono Y."/>
            <person name="Uchiyama I."/>
            <person name="Ito T."/>
            <person name="Fujiyama A."/>
            <person name="Inagaki F."/>
            <person name="Takami H."/>
        </authorList>
    </citation>
    <scope>NUCLEOTIDE SEQUENCE</scope>
    <source>
        <strain evidence="2">Expedition CK06-06</strain>
    </source>
</reference>
<evidence type="ECO:0000313" key="2">
    <source>
        <dbReference type="EMBL" id="GAH63578.1"/>
    </source>
</evidence>
<name>X1J1D0_9ZZZZ</name>
<dbReference type="AlphaFoldDB" id="X1J1D0"/>
<accession>X1J1D0</accession>
<dbReference type="EMBL" id="BARU01030452">
    <property type="protein sequence ID" value="GAH63578.1"/>
    <property type="molecule type" value="Genomic_DNA"/>
</dbReference>
<organism evidence="2">
    <name type="scientific">marine sediment metagenome</name>
    <dbReference type="NCBI Taxonomy" id="412755"/>
    <lineage>
        <taxon>unclassified sequences</taxon>
        <taxon>metagenomes</taxon>
        <taxon>ecological metagenomes</taxon>
    </lineage>
</organism>
<keyword evidence="1" id="KW-0472">Membrane</keyword>
<protein>
    <submittedName>
        <fullName evidence="2">Uncharacterized protein</fullName>
    </submittedName>
</protein>
<comment type="caution">
    <text evidence="2">The sequence shown here is derived from an EMBL/GenBank/DDBJ whole genome shotgun (WGS) entry which is preliminary data.</text>
</comment>
<feature type="transmembrane region" description="Helical" evidence="1">
    <location>
        <begin position="12"/>
        <end position="30"/>
    </location>
</feature>
<evidence type="ECO:0000256" key="1">
    <source>
        <dbReference type="SAM" id="Phobius"/>
    </source>
</evidence>
<sequence length="33" mass="4054">MQRNIETLIINFIVDRLNFFLPFIILNLIFDEK</sequence>
<keyword evidence="1" id="KW-0812">Transmembrane</keyword>